<dbReference type="AlphaFoldDB" id="A0A927R425"/>
<name>A0A927R425_9ACTN</name>
<sequence>MTQSAVAWVLGSVFVRFCEDNGLFGGVCYRAGPEKDRAVLAEESQDDYFRQHRGKTDRDWLLASFEHIGGTQAGRLLFDPEHNPAYRIRGVGAGTGCGGAALDGGEPCGGRGGGRADAGAVVRC</sequence>
<evidence type="ECO:0000313" key="2">
    <source>
        <dbReference type="Proteomes" id="UP000649753"/>
    </source>
</evidence>
<gene>
    <name evidence="1" type="ORF">H4W31_008026</name>
</gene>
<keyword evidence="2" id="KW-1185">Reference proteome</keyword>
<evidence type="ECO:0000313" key="1">
    <source>
        <dbReference type="EMBL" id="MBE1492388.1"/>
    </source>
</evidence>
<accession>A0A927R425</accession>
<reference evidence="1" key="1">
    <citation type="submission" date="2020-10" db="EMBL/GenBank/DDBJ databases">
        <title>Sequencing the genomes of 1000 actinobacteria strains.</title>
        <authorList>
            <person name="Klenk H.-P."/>
        </authorList>
    </citation>
    <scope>NUCLEOTIDE SEQUENCE</scope>
    <source>
        <strain evidence="1">DSM 46832</strain>
    </source>
</reference>
<organism evidence="1 2">
    <name type="scientific">Plantactinospora soyae</name>
    <dbReference type="NCBI Taxonomy" id="1544732"/>
    <lineage>
        <taxon>Bacteria</taxon>
        <taxon>Bacillati</taxon>
        <taxon>Actinomycetota</taxon>
        <taxon>Actinomycetes</taxon>
        <taxon>Micromonosporales</taxon>
        <taxon>Micromonosporaceae</taxon>
        <taxon>Plantactinospora</taxon>
    </lineage>
</organism>
<dbReference type="Proteomes" id="UP000649753">
    <property type="component" value="Unassembled WGS sequence"/>
</dbReference>
<protein>
    <submittedName>
        <fullName evidence="1">Uncharacterized protein</fullName>
    </submittedName>
</protein>
<dbReference type="EMBL" id="JADBEB010000001">
    <property type="protein sequence ID" value="MBE1492388.1"/>
    <property type="molecule type" value="Genomic_DNA"/>
</dbReference>
<dbReference type="RefSeq" id="WP_225945922.1">
    <property type="nucleotide sequence ID" value="NZ_JADBEB010000001.1"/>
</dbReference>
<proteinExistence type="predicted"/>
<comment type="caution">
    <text evidence="1">The sequence shown here is derived from an EMBL/GenBank/DDBJ whole genome shotgun (WGS) entry which is preliminary data.</text>
</comment>